<dbReference type="GO" id="GO:0097367">
    <property type="term" value="F:carbohydrate derivative binding"/>
    <property type="evidence" value="ECO:0007669"/>
    <property type="project" value="InterPro"/>
</dbReference>
<organism evidence="2 3">
    <name type="scientific">Oharaeibacter diazotrophicus</name>
    <dbReference type="NCBI Taxonomy" id="1920512"/>
    <lineage>
        <taxon>Bacteria</taxon>
        <taxon>Pseudomonadati</taxon>
        <taxon>Pseudomonadota</taxon>
        <taxon>Alphaproteobacteria</taxon>
        <taxon>Hyphomicrobiales</taxon>
        <taxon>Pleomorphomonadaceae</taxon>
        <taxon>Oharaeibacter</taxon>
    </lineage>
</organism>
<comment type="caution">
    <text evidence="2">The sequence shown here is derived from an EMBL/GenBank/DDBJ whole genome shotgun (WGS) entry which is preliminary data.</text>
</comment>
<dbReference type="InterPro" id="IPR047640">
    <property type="entry name" value="RpiR-like"/>
</dbReference>
<sequence>MTDGGDGREATAAGADLRRRLESSLAGATRTEAAIASYFLANLASLPFETAASVALRIGVSEASIGRYCRAVGFRHFKDLKGALQDDLGDRAWLIGDRLRDFAARSREGDDVRARALEREIAAVVANHELARTAEFARVARRLATSPKVFVAGFQTERGHAQYLAHGLQYLRPGVQLADLEGGHFGEVLLNAPGEACLVLIDGRRYSRLTRRLALAAREAGVPVTLVTDPYCDWARGVVDEVLAVQTDLNQFWDATSAMASLIGLLVNAVFAELGPEVERRMARVSSLYNDFIGHTGDPRGPLK</sequence>
<dbReference type="PANTHER" id="PTHR30514:SF18">
    <property type="entry name" value="RPIR-FAMILY TRANSCRIPTIONAL REGULATOR"/>
    <property type="match status" value="1"/>
</dbReference>
<evidence type="ECO:0000259" key="1">
    <source>
        <dbReference type="PROSITE" id="PS51071"/>
    </source>
</evidence>
<dbReference type="AlphaFoldDB" id="A0A4R6RIT3"/>
<dbReference type="Pfam" id="PF01418">
    <property type="entry name" value="HTH_6"/>
    <property type="match status" value="1"/>
</dbReference>
<dbReference type="SUPFAM" id="SSF46689">
    <property type="entry name" value="Homeodomain-like"/>
    <property type="match status" value="1"/>
</dbReference>
<dbReference type="OrthoDB" id="8582409at2"/>
<dbReference type="EMBL" id="SNXY01000006">
    <property type="protein sequence ID" value="TDP86340.1"/>
    <property type="molecule type" value="Genomic_DNA"/>
</dbReference>
<name>A0A4R6RIT3_9HYPH</name>
<dbReference type="SUPFAM" id="SSF53697">
    <property type="entry name" value="SIS domain"/>
    <property type="match status" value="1"/>
</dbReference>
<dbReference type="PROSITE" id="PS51071">
    <property type="entry name" value="HTH_RPIR"/>
    <property type="match status" value="1"/>
</dbReference>
<keyword evidence="3" id="KW-1185">Reference proteome</keyword>
<dbReference type="InterPro" id="IPR009057">
    <property type="entry name" value="Homeodomain-like_sf"/>
</dbReference>
<dbReference type="GO" id="GO:0003677">
    <property type="term" value="F:DNA binding"/>
    <property type="evidence" value="ECO:0007669"/>
    <property type="project" value="InterPro"/>
</dbReference>
<dbReference type="InterPro" id="IPR036388">
    <property type="entry name" value="WH-like_DNA-bd_sf"/>
</dbReference>
<dbReference type="InterPro" id="IPR046348">
    <property type="entry name" value="SIS_dom_sf"/>
</dbReference>
<proteinExistence type="predicted"/>
<accession>A0A4R6RIT3</accession>
<dbReference type="Proteomes" id="UP000294547">
    <property type="component" value="Unassembled WGS sequence"/>
</dbReference>
<dbReference type="InterPro" id="IPR000281">
    <property type="entry name" value="HTH_RpiR"/>
</dbReference>
<dbReference type="Gene3D" id="3.40.50.10490">
    <property type="entry name" value="Glucose-6-phosphate isomerase like protein, domain 1"/>
    <property type="match status" value="1"/>
</dbReference>
<reference evidence="2 3" key="1">
    <citation type="submission" date="2019-03" db="EMBL/GenBank/DDBJ databases">
        <title>Genomic Encyclopedia of Type Strains, Phase IV (KMG-IV): sequencing the most valuable type-strain genomes for metagenomic binning, comparative biology and taxonomic classification.</title>
        <authorList>
            <person name="Goeker M."/>
        </authorList>
    </citation>
    <scope>NUCLEOTIDE SEQUENCE [LARGE SCALE GENOMIC DNA]</scope>
    <source>
        <strain evidence="2 3">DSM 102969</strain>
    </source>
</reference>
<protein>
    <submittedName>
        <fullName evidence="2">RpiR family transcriptional regulator</fullName>
    </submittedName>
</protein>
<dbReference type="RefSeq" id="WP_126537394.1">
    <property type="nucleotide sequence ID" value="NZ_BSPM01000008.1"/>
</dbReference>
<gene>
    <name evidence="2" type="ORF">EDD54_0210</name>
</gene>
<evidence type="ECO:0000313" key="2">
    <source>
        <dbReference type="EMBL" id="TDP86340.1"/>
    </source>
</evidence>
<dbReference type="GO" id="GO:1901135">
    <property type="term" value="P:carbohydrate derivative metabolic process"/>
    <property type="evidence" value="ECO:0007669"/>
    <property type="project" value="InterPro"/>
</dbReference>
<dbReference type="Gene3D" id="1.10.10.10">
    <property type="entry name" value="Winged helix-like DNA-binding domain superfamily/Winged helix DNA-binding domain"/>
    <property type="match status" value="1"/>
</dbReference>
<dbReference type="PANTHER" id="PTHR30514">
    <property type="entry name" value="GLUCOKINASE"/>
    <property type="match status" value="1"/>
</dbReference>
<feature type="domain" description="HTH rpiR-type" evidence="1">
    <location>
        <begin position="15"/>
        <end position="91"/>
    </location>
</feature>
<dbReference type="GO" id="GO:0003700">
    <property type="term" value="F:DNA-binding transcription factor activity"/>
    <property type="evidence" value="ECO:0007669"/>
    <property type="project" value="InterPro"/>
</dbReference>
<evidence type="ECO:0000313" key="3">
    <source>
        <dbReference type="Proteomes" id="UP000294547"/>
    </source>
</evidence>